<keyword evidence="7" id="KW-1185">Reference proteome</keyword>
<evidence type="ECO:0000313" key="7">
    <source>
        <dbReference type="Proteomes" id="UP000256899"/>
    </source>
</evidence>
<dbReference type="EMBL" id="QUOT01000001">
    <property type="protein sequence ID" value="REL30734.1"/>
    <property type="molecule type" value="Genomic_DNA"/>
</dbReference>
<keyword evidence="2" id="KW-0808">Transferase</keyword>
<protein>
    <submittedName>
        <fullName evidence="6">Sugar kinase</fullName>
    </submittedName>
</protein>
<dbReference type="InterPro" id="IPR050306">
    <property type="entry name" value="PfkB_Carbo_kinase"/>
</dbReference>
<dbReference type="SUPFAM" id="SSF53613">
    <property type="entry name" value="Ribokinase-like"/>
    <property type="match status" value="1"/>
</dbReference>
<proteinExistence type="inferred from homology"/>
<dbReference type="Gene3D" id="3.40.1190.20">
    <property type="match status" value="1"/>
</dbReference>
<dbReference type="GO" id="GO:0005829">
    <property type="term" value="C:cytosol"/>
    <property type="evidence" value="ECO:0007669"/>
    <property type="project" value="TreeGrafter"/>
</dbReference>
<evidence type="ECO:0000313" key="6">
    <source>
        <dbReference type="EMBL" id="REL30734.1"/>
    </source>
</evidence>
<reference evidence="7" key="1">
    <citation type="submission" date="2018-08" db="EMBL/GenBank/DDBJ databases">
        <title>Thalassotalea euphylliae genome.</title>
        <authorList>
            <person name="Summers S."/>
            <person name="Rice S.A."/>
            <person name="Freckelton M.L."/>
            <person name="Nedved B.T."/>
            <person name="Hadfield M.G."/>
        </authorList>
    </citation>
    <scope>NUCLEOTIDE SEQUENCE [LARGE SCALE GENOMIC DNA]</scope>
    <source>
        <strain evidence="7">H3</strain>
    </source>
</reference>
<dbReference type="CDD" id="cd01166">
    <property type="entry name" value="KdgK"/>
    <property type="match status" value="1"/>
</dbReference>
<dbReference type="PANTHER" id="PTHR43085">
    <property type="entry name" value="HEXOKINASE FAMILY MEMBER"/>
    <property type="match status" value="1"/>
</dbReference>
<dbReference type="InterPro" id="IPR011611">
    <property type="entry name" value="PfkB_dom"/>
</dbReference>
<dbReference type="InterPro" id="IPR002173">
    <property type="entry name" value="Carboh/pur_kinase_PfkB_CS"/>
</dbReference>
<dbReference type="Proteomes" id="UP000256899">
    <property type="component" value="Unassembled WGS sequence"/>
</dbReference>
<dbReference type="Pfam" id="PF00294">
    <property type="entry name" value="PfkB"/>
    <property type="match status" value="1"/>
</dbReference>
<feature type="domain" description="Carbohydrate kinase PfkB" evidence="5">
    <location>
        <begin position="17"/>
        <end position="316"/>
    </location>
</feature>
<keyword evidence="4" id="KW-0472">Membrane</keyword>
<keyword evidence="4" id="KW-1133">Transmembrane helix</keyword>
<dbReference type="PROSITE" id="PS00584">
    <property type="entry name" value="PFKB_KINASES_2"/>
    <property type="match status" value="1"/>
</dbReference>
<dbReference type="GO" id="GO:0042840">
    <property type="term" value="P:D-glucuronate catabolic process"/>
    <property type="evidence" value="ECO:0007669"/>
    <property type="project" value="TreeGrafter"/>
</dbReference>
<feature type="transmembrane region" description="Helical" evidence="4">
    <location>
        <begin position="6"/>
        <end position="28"/>
    </location>
</feature>
<keyword evidence="4" id="KW-0812">Transmembrane</keyword>
<dbReference type="AlphaFoldDB" id="A0A3E0U1Y9"/>
<dbReference type="GO" id="GO:0019698">
    <property type="term" value="P:D-galacturonate catabolic process"/>
    <property type="evidence" value="ECO:0007669"/>
    <property type="project" value="TreeGrafter"/>
</dbReference>
<sequence length="332" mass="36726">MMSCDMISVLAIYIIIMKKIVVFGECMLEFAPMASQQYQRGIAGDVYNTSVYLQRLATELAQVSLLTALGRDAVSYNMLSQFQAEQLNTDYVYRHPARTVGAYLIDVDSEGERSFTYWRGQAAARETFALVSDKQLSQLIEHTDIFYFSGISIAILAQSDRERFWQFVEQLAAAGKQIVFDTNFRPQLWPDKVLAQQAFQRALKLSTTVFAGVEDLEQLAMGECFNSVAMSLKDYAIDELVIKHGEHGVQVIEGEKSQFIAIEPVANIVDTTSAGDSFNAGYLYARLAGSSASSSVNFASLLASHVIQHRGAIIATEDFAPIQASLNTLMQG</sequence>
<dbReference type="PANTHER" id="PTHR43085:SF15">
    <property type="entry name" value="2-DEHYDRO-3-DEOXYGLUCONOKINASE"/>
    <property type="match status" value="1"/>
</dbReference>
<organism evidence="6 7">
    <name type="scientific">Thalassotalea euphylliae</name>
    <dbReference type="NCBI Taxonomy" id="1655234"/>
    <lineage>
        <taxon>Bacteria</taxon>
        <taxon>Pseudomonadati</taxon>
        <taxon>Pseudomonadota</taxon>
        <taxon>Gammaproteobacteria</taxon>
        <taxon>Alteromonadales</taxon>
        <taxon>Colwelliaceae</taxon>
        <taxon>Thalassotalea</taxon>
    </lineage>
</organism>
<evidence type="ECO:0000259" key="5">
    <source>
        <dbReference type="Pfam" id="PF00294"/>
    </source>
</evidence>
<dbReference type="GO" id="GO:0008673">
    <property type="term" value="F:2-dehydro-3-deoxygluconokinase activity"/>
    <property type="evidence" value="ECO:0007669"/>
    <property type="project" value="TreeGrafter"/>
</dbReference>
<name>A0A3E0U1Y9_9GAMM</name>
<dbReference type="GO" id="GO:0006974">
    <property type="term" value="P:DNA damage response"/>
    <property type="evidence" value="ECO:0007669"/>
    <property type="project" value="TreeGrafter"/>
</dbReference>
<keyword evidence="3 6" id="KW-0418">Kinase</keyword>
<dbReference type="InterPro" id="IPR029056">
    <property type="entry name" value="Ribokinase-like"/>
</dbReference>
<accession>A0A3E0U1Y9</accession>
<comment type="caution">
    <text evidence="6">The sequence shown here is derived from an EMBL/GenBank/DDBJ whole genome shotgun (WGS) entry which is preliminary data.</text>
</comment>
<evidence type="ECO:0000256" key="4">
    <source>
        <dbReference type="SAM" id="Phobius"/>
    </source>
</evidence>
<evidence type="ECO:0000256" key="2">
    <source>
        <dbReference type="ARBA" id="ARBA00022679"/>
    </source>
</evidence>
<evidence type="ECO:0000256" key="3">
    <source>
        <dbReference type="ARBA" id="ARBA00022777"/>
    </source>
</evidence>
<gene>
    <name evidence="6" type="ORF">DXX94_08400</name>
</gene>
<evidence type="ECO:0000256" key="1">
    <source>
        <dbReference type="ARBA" id="ARBA00010688"/>
    </source>
</evidence>
<comment type="similarity">
    <text evidence="1">Belongs to the carbohydrate kinase PfkB family.</text>
</comment>